<evidence type="ECO:0000256" key="6">
    <source>
        <dbReference type="PROSITE-ProRule" id="PRU00169"/>
    </source>
</evidence>
<comment type="subcellular location">
    <subcellularLocation>
        <location evidence="1">Cytoplasm</location>
    </subcellularLocation>
</comment>
<evidence type="ECO:0000259" key="8">
    <source>
        <dbReference type="PROSITE" id="PS50110"/>
    </source>
</evidence>
<feature type="modified residue" description="4-aspartylphosphate" evidence="6">
    <location>
        <position position="54"/>
    </location>
</feature>
<dbReference type="CDD" id="cd06170">
    <property type="entry name" value="LuxR_C_like"/>
    <property type="match status" value="1"/>
</dbReference>
<dbReference type="EMBL" id="LQYI01000087">
    <property type="protein sequence ID" value="KYC65625.1"/>
    <property type="molecule type" value="Genomic_DNA"/>
</dbReference>
<dbReference type="GO" id="GO:0006355">
    <property type="term" value="P:regulation of DNA-templated transcription"/>
    <property type="evidence" value="ECO:0007669"/>
    <property type="project" value="InterPro"/>
</dbReference>
<dbReference type="PRINTS" id="PR00038">
    <property type="entry name" value="HTHLUXR"/>
</dbReference>
<evidence type="ECO:0000256" key="5">
    <source>
        <dbReference type="ARBA" id="ARBA00023163"/>
    </source>
</evidence>
<gene>
    <name evidence="9" type="ORF">B4099_1504</name>
</gene>
<dbReference type="AlphaFoldDB" id="A0A150K7S9"/>
<keyword evidence="4" id="KW-0238">DNA-binding</keyword>
<dbReference type="SMART" id="SM00421">
    <property type="entry name" value="HTH_LUXR"/>
    <property type="match status" value="1"/>
</dbReference>
<dbReference type="InterPro" id="IPR011006">
    <property type="entry name" value="CheY-like_superfamily"/>
</dbReference>
<protein>
    <submittedName>
        <fullName evidence="9">Uncharacterized protein</fullName>
    </submittedName>
</protein>
<keyword evidence="2 6" id="KW-0597">Phosphoprotein</keyword>
<dbReference type="Pfam" id="PF00196">
    <property type="entry name" value="GerE"/>
    <property type="match status" value="1"/>
</dbReference>
<dbReference type="Gene3D" id="3.40.50.2300">
    <property type="match status" value="1"/>
</dbReference>
<dbReference type="RefSeq" id="WP_061575439.1">
    <property type="nucleotide sequence ID" value="NZ_JAABON010000047.1"/>
</dbReference>
<organism evidence="9 10">
    <name type="scientific">Heyndrickxia coagulans</name>
    <name type="common">Weizmannia coagulans</name>
    <dbReference type="NCBI Taxonomy" id="1398"/>
    <lineage>
        <taxon>Bacteria</taxon>
        <taxon>Bacillati</taxon>
        <taxon>Bacillota</taxon>
        <taxon>Bacilli</taxon>
        <taxon>Bacillales</taxon>
        <taxon>Bacillaceae</taxon>
        <taxon>Heyndrickxia</taxon>
    </lineage>
</organism>
<dbReference type="PROSITE" id="PS50110">
    <property type="entry name" value="RESPONSE_REGULATORY"/>
    <property type="match status" value="1"/>
</dbReference>
<keyword evidence="3" id="KW-0805">Transcription regulation</keyword>
<dbReference type="Proteomes" id="UP000075304">
    <property type="component" value="Unassembled WGS sequence"/>
</dbReference>
<dbReference type="GO" id="GO:0003677">
    <property type="term" value="F:DNA binding"/>
    <property type="evidence" value="ECO:0007669"/>
    <property type="project" value="UniProtKB-KW"/>
</dbReference>
<dbReference type="GO" id="GO:0000160">
    <property type="term" value="P:phosphorelay signal transduction system"/>
    <property type="evidence" value="ECO:0007669"/>
    <property type="project" value="InterPro"/>
</dbReference>
<accession>A0A150K7S9</accession>
<evidence type="ECO:0000256" key="3">
    <source>
        <dbReference type="ARBA" id="ARBA00023015"/>
    </source>
</evidence>
<dbReference type="InterPro" id="IPR016032">
    <property type="entry name" value="Sig_transdc_resp-reg_C-effctor"/>
</dbReference>
<comment type="caution">
    <text evidence="9">The sequence shown here is derived from an EMBL/GenBank/DDBJ whole genome shotgun (WGS) entry which is preliminary data.</text>
</comment>
<dbReference type="PATRIC" id="fig|1398.25.peg.331"/>
<proteinExistence type="predicted"/>
<dbReference type="PANTHER" id="PTHR43214:SF42">
    <property type="entry name" value="TRANSCRIPTIONAL REGULATORY PROTEIN DESR"/>
    <property type="match status" value="1"/>
</dbReference>
<dbReference type="GO" id="GO:0005737">
    <property type="term" value="C:cytoplasm"/>
    <property type="evidence" value="ECO:0007669"/>
    <property type="project" value="UniProtKB-SubCell"/>
</dbReference>
<reference evidence="9 10" key="1">
    <citation type="submission" date="2016-01" db="EMBL/GenBank/DDBJ databases">
        <title>Genome Sequences of Twelve Sporeforming Bacillus Species Isolated from Foods.</title>
        <authorList>
            <person name="Berendsen E.M."/>
            <person name="Wells-Bennik M.H."/>
            <person name="Krawcyk A.O."/>
            <person name="De Jong A."/>
            <person name="Holsappel S."/>
            <person name="Eijlander R.T."/>
            <person name="Kuipers O.P."/>
        </authorList>
    </citation>
    <scope>NUCLEOTIDE SEQUENCE [LARGE SCALE GENOMIC DNA]</scope>
    <source>
        <strain evidence="9 10">B4099</strain>
    </source>
</reference>
<evidence type="ECO:0000259" key="7">
    <source>
        <dbReference type="PROSITE" id="PS50043"/>
    </source>
</evidence>
<dbReference type="InterPro" id="IPR000792">
    <property type="entry name" value="Tscrpt_reg_LuxR_C"/>
</dbReference>
<dbReference type="Pfam" id="PF00072">
    <property type="entry name" value="Response_reg"/>
    <property type="match status" value="1"/>
</dbReference>
<name>A0A150K7S9_HEYCO</name>
<feature type="domain" description="HTH luxR-type" evidence="7">
    <location>
        <begin position="133"/>
        <end position="198"/>
    </location>
</feature>
<sequence length="200" mass="22045">MIRIFIAEDQRMLLSALGSLLGMEGDMEVIGQAVNGREALEAILKLKPDVCLMDIEMPVLSGLDVAGELAKKNALTKVIILTTFARPGYFERAVKSGVHGYLLKDGEIRELADAIRKCVAGKRVFSPELMFDAIREENPLTEREQQILRLAALGKTTKAITEELYLSSGTVRNYISDIIHKLGANNRTEAASIAEEKGWI</sequence>
<dbReference type="InterPro" id="IPR039420">
    <property type="entry name" value="WalR-like"/>
</dbReference>
<evidence type="ECO:0000256" key="2">
    <source>
        <dbReference type="ARBA" id="ARBA00022553"/>
    </source>
</evidence>
<dbReference type="InterPro" id="IPR001789">
    <property type="entry name" value="Sig_transdc_resp-reg_receiver"/>
</dbReference>
<evidence type="ECO:0000256" key="4">
    <source>
        <dbReference type="ARBA" id="ARBA00023125"/>
    </source>
</evidence>
<dbReference type="PANTHER" id="PTHR43214">
    <property type="entry name" value="TWO-COMPONENT RESPONSE REGULATOR"/>
    <property type="match status" value="1"/>
</dbReference>
<dbReference type="SUPFAM" id="SSF46894">
    <property type="entry name" value="C-terminal effector domain of the bipartite response regulators"/>
    <property type="match status" value="1"/>
</dbReference>
<dbReference type="SUPFAM" id="SSF52172">
    <property type="entry name" value="CheY-like"/>
    <property type="match status" value="1"/>
</dbReference>
<keyword evidence="5" id="KW-0804">Transcription</keyword>
<dbReference type="CDD" id="cd19930">
    <property type="entry name" value="REC_DesR-like"/>
    <property type="match status" value="1"/>
</dbReference>
<evidence type="ECO:0000313" key="10">
    <source>
        <dbReference type="Proteomes" id="UP000075304"/>
    </source>
</evidence>
<feature type="domain" description="Response regulatory" evidence="8">
    <location>
        <begin position="3"/>
        <end position="119"/>
    </location>
</feature>
<evidence type="ECO:0000256" key="1">
    <source>
        <dbReference type="ARBA" id="ARBA00004496"/>
    </source>
</evidence>
<dbReference type="PROSITE" id="PS50043">
    <property type="entry name" value="HTH_LUXR_2"/>
    <property type="match status" value="1"/>
</dbReference>
<dbReference type="SMART" id="SM00448">
    <property type="entry name" value="REC"/>
    <property type="match status" value="1"/>
</dbReference>
<evidence type="ECO:0000313" key="9">
    <source>
        <dbReference type="EMBL" id="KYC65625.1"/>
    </source>
</evidence>